<evidence type="ECO:0000256" key="16">
    <source>
        <dbReference type="HAMAP-Rule" id="MF_01018"/>
    </source>
</evidence>
<evidence type="ECO:0000256" key="7">
    <source>
        <dbReference type="ARBA" id="ARBA00020998"/>
    </source>
</evidence>
<comment type="similarity">
    <text evidence="4 16">Belongs to the ATP phosphoribosyltransferase family. Short subfamily.</text>
</comment>
<gene>
    <name evidence="16" type="primary">hisG</name>
    <name evidence="18" type="ORF">SAMN06297468_0411</name>
</gene>
<dbReference type="InterPro" id="IPR024893">
    <property type="entry name" value="ATP_PRibTrfase_HisG_short"/>
</dbReference>
<evidence type="ECO:0000256" key="15">
    <source>
        <dbReference type="ARBA" id="ARBA00024861"/>
    </source>
</evidence>
<evidence type="ECO:0000256" key="4">
    <source>
        <dbReference type="ARBA" id="ARBA00009489"/>
    </source>
</evidence>
<dbReference type="AlphaFoldDB" id="A0A1Y6EIH4"/>
<dbReference type="PANTHER" id="PTHR21403">
    <property type="entry name" value="ATP PHOSPHORIBOSYLTRANSFERASE ATP-PRTASE"/>
    <property type="match status" value="1"/>
</dbReference>
<evidence type="ECO:0000256" key="13">
    <source>
        <dbReference type="ARBA" id="ARBA00022840"/>
    </source>
</evidence>
<dbReference type="GO" id="GO:0005524">
    <property type="term" value="F:ATP binding"/>
    <property type="evidence" value="ECO:0007669"/>
    <property type="project" value="UniProtKB-KW"/>
</dbReference>
<organism evidence="18 19">
    <name type="scientific">Altererythrobacter xiamenensis</name>
    <dbReference type="NCBI Taxonomy" id="1316679"/>
    <lineage>
        <taxon>Bacteria</taxon>
        <taxon>Pseudomonadati</taxon>
        <taxon>Pseudomonadota</taxon>
        <taxon>Alphaproteobacteria</taxon>
        <taxon>Sphingomonadales</taxon>
        <taxon>Erythrobacteraceae</taxon>
        <taxon>Altererythrobacter</taxon>
    </lineage>
</organism>
<keyword evidence="12 16" id="KW-0547">Nucleotide-binding</keyword>
<evidence type="ECO:0000256" key="14">
    <source>
        <dbReference type="ARBA" id="ARBA00023102"/>
    </source>
</evidence>
<dbReference type="UniPathway" id="UPA00031">
    <property type="reaction ID" value="UER00006"/>
</dbReference>
<dbReference type="GO" id="GO:0003879">
    <property type="term" value="F:ATP phosphoribosyltransferase activity"/>
    <property type="evidence" value="ECO:0007669"/>
    <property type="project" value="UniProtKB-UniRule"/>
</dbReference>
<dbReference type="HAMAP" id="MF_01018">
    <property type="entry name" value="HisG_Short"/>
    <property type="match status" value="1"/>
</dbReference>
<dbReference type="Pfam" id="PF01634">
    <property type="entry name" value="HisG"/>
    <property type="match status" value="1"/>
</dbReference>
<evidence type="ECO:0000313" key="18">
    <source>
        <dbReference type="EMBL" id="SMQ60372.1"/>
    </source>
</evidence>
<dbReference type="CDD" id="cd13595">
    <property type="entry name" value="PBP2_HisGs"/>
    <property type="match status" value="1"/>
</dbReference>
<dbReference type="GO" id="GO:0005737">
    <property type="term" value="C:cytoplasm"/>
    <property type="evidence" value="ECO:0007669"/>
    <property type="project" value="UniProtKB-SubCell"/>
</dbReference>
<dbReference type="Proteomes" id="UP000194420">
    <property type="component" value="Unassembled WGS sequence"/>
</dbReference>
<evidence type="ECO:0000313" key="19">
    <source>
        <dbReference type="Proteomes" id="UP000194420"/>
    </source>
</evidence>
<evidence type="ECO:0000256" key="6">
    <source>
        <dbReference type="ARBA" id="ARBA00011946"/>
    </source>
</evidence>
<evidence type="ECO:0000256" key="11">
    <source>
        <dbReference type="ARBA" id="ARBA00022679"/>
    </source>
</evidence>
<evidence type="ECO:0000256" key="5">
    <source>
        <dbReference type="ARBA" id="ARBA00011496"/>
    </source>
</evidence>
<dbReference type="PROSITE" id="PS01316">
    <property type="entry name" value="ATP_P_PHORIBOSYLTR"/>
    <property type="match status" value="1"/>
</dbReference>
<dbReference type="SUPFAM" id="SSF53850">
    <property type="entry name" value="Periplasmic binding protein-like II"/>
    <property type="match status" value="1"/>
</dbReference>
<comment type="subcellular location">
    <subcellularLocation>
        <location evidence="2 16">Cytoplasm</location>
    </subcellularLocation>
</comment>
<dbReference type="InterPro" id="IPR013820">
    <property type="entry name" value="ATP_PRibTrfase_cat"/>
</dbReference>
<feature type="domain" description="ATP phosphoribosyltransferase catalytic" evidence="17">
    <location>
        <begin position="67"/>
        <end position="219"/>
    </location>
</feature>
<evidence type="ECO:0000256" key="2">
    <source>
        <dbReference type="ARBA" id="ARBA00004496"/>
    </source>
</evidence>
<dbReference type="GO" id="GO:0000105">
    <property type="term" value="P:L-histidine biosynthetic process"/>
    <property type="evidence" value="ECO:0007669"/>
    <property type="project" value="UniProtKB-UniRule"/>
</dbReference>
<dbReference type="Gene3D" id="3.40.190.10">
    <property type="entry name" value="Periplasmic binding protein-like II"/>
    <property type="match status" value="2"/>
</dbReference>
<keyword evidence="8 16" id="KW-0963">Cytoplasm</keyword>
<keyword evidence="10 16" id="KW-0328">Glycosyltransferase</keyword>
<dbReference type="NCBIfam" id="TIGR00070">
    <property type="entry name" value="hisG"/>
    <property type="match status" value="1"/>
</dbReference>
<comment type="pathway">
    <text evidence="3 16">Amino-acid biosynthesis; L-histidine biosynthesis; L-histidine from 5-phospho-alpha-D-ribose 1-diphosphate: step 1/9.</text>
</comment>
<evidence type="ECO:0000256" key="3">
    <source>
        <dbReference type="ARBA" id="ARBA00004667"/>
    </source>
</evidence>
<comment type="subunit">
    <text evidence="5 16">Heteromultimer composed of HisG and HisZ subunits.</text>
</comment>
<reference evidence="19" key="1">
    <citation type="submission" date="2017-04" db="EMBL/GenBank/DDBJ databases">
        <authorList>
            <person name="Varghese N."/>
            <person name="Submissions S."/>
        </authorList>
    </citation>
    <scope>NUCLEOTIDE SEQUENCE [LARGE SCALE GENOMIC DNA]</scope>
</reference>
<proteinExistence type="inferred from homology"/>
<evidence type="ECO:0000256" key="1">
    <source>
        <dbReference type="ARBA" id="ARBA00000915"/>
    </source>
</evidence>
<name>A0A1Y6EIH4_9SPHN</name>
<sequence>MPKCRGAMTDQATQQLTFAIPKGRILDEALPVMARAGVVPEDAFHDKGNRSLSFATTREDMRLIRVRAFDVATFVAHGAAQIGIVGSDVIEEFDYADLYAPVDLDIGHCRLSVARVAGADAPHVHSSHMRVATKYPNLTRRHFEARGIQAECVKLNGAMELAPSLGLASQIVDLVSTGRTLKENGLVESDPIMDVSARLIVNRAALKTDPRVGELVDAFRSIAQEREAA</sequence>
<comment type="domain">
    <text evidence="16">Lacks the C-terminal regulatory region which is replaced by HisZ.</text>
</comment>
<protein>
    <recommendedName>
        <fullName evidence="7 16">ATP phosphoribosyltransferase</fullName>
        <shortName evidence="16">ATP-PRT</shortName>
        <shortName evidence="16">ATP-PRTase</shortName>
        <ecNumber evidence="6 16">2.4.2.17</ecNumber>
    </recommendedName>
</protein>
<evidence type="ECO:0000256" key="10">
    <source>
        <dbReference type="ARBA" id="ARBA00022676"/>
    </source>
</evidence>
<keyword evidence="14 16" id="KW-0368">Histidine biosynthesis</keyword>
<keyword evidence="13 16" id="KW-0067">ATP-binding</keyword>
<keyword evidence="11 16" id="KW-0808">Transferase</keyword>
<dbReference type="FunFam" id="3.40.190.10:FF:000008">
    <property type="entry name" value="ATP phosphoribosyltransferase"/>
    <property type="match status" value="1"/>
</dbReference>
<evidence type="ECO:0000256" key="9">
    <source>
        <dbReference type="ARBA" id="ARBA00022605"/>
    </source>
</evidence>
<dbReference type="PANTHER" id="PTHR21403:SF8">
    <property type="entry name" value="ATP PHOSPHORIBOSYLTRANSFERASE"/>
    <property type="match status" value="1"/>
</dbReference>
<dbReference type="InterPro" id="IPR001348">
    <property type="entry name" value="ATP_PRibTrfase_HisG"/>
</dbReference>
<accession>A0A1Y6EIH4</accession>
<comment type="catalytic activity">
    <reaction evidence="1 16">
        <text>1-(5-phospho-beta-D-ribosyl)-ATP + diphosphate = 5-phospho-alpha-D-ribose 1-diphosphate + ATP</text>
        <dbReference type="Rhea" id="RHEA:18473"/>
        <dbReference type="ChEBI" id="CHEBI:30616"/>
        <dbReference type="ChEBI" id="CHEBI:33019"/>
        <dbReference type="ChEBI" id="CHEBI:58017"/>
        <dbReference type="ChEBI" id="CHEBI:73183"/>
        <dbReference type="EC" id="2.4.2.17"/>
    </reaction>
</comment>
<evidence type="ECO:0000256" key="8">
    <source>
        <dbReference type="ARBA" id="ARBA00022490"/>
    </source>
</evidence>
<dbReference type="InterPro" id="IPR018198">
    <property type="entry name" value="ATP_PRibTrfase_CS"/>
</dbReference>
<dbReference type="EC" id="2.4.2.17" evidence="6 16"/>
<evidence type="ECO:0000256" key="12">
    <source>
        <dbReference type="ARBA" id="ARBA00022741"/>
    </source>
</evidence>
<evidence type="ECO:0000259" key="17">
    <source>
        <dbReference type="Pfam" id="PF01634"/>
    </source>
</evidence>
<comment type="function">
    <text evidence="15 16">Catalyzes the condensation of ATP and 5-phosphoribose 1-diphosphate to form N'-(5'-phosphoribosyl)-ATP (PR-ATP). Has a crucial role in the pathway because the rate of histidine biosynthesis seems to be controlled primarily by regulation of HisG enzymatic activity.</text>
</comment>
<dbReference type="EMBL" id="FXWG01000001">
    <property type="protein sequence ID" value="SMQ60372.1"/>
    <property type="molecule type" value="Genomic_DNA"/>
</dbReference>
<keyword evidence="19" id="KW-1185">Reference proteome</keyword>
<keyword evidence="9 16" id="KW-0028">Amino-acid biosynthesis</keyword>